<proteinExistence type="predicted"/>
<accession>A0A6J4RUZ2</accession>
<name>A0A6J4RUZ2_9ACTN</name>
<organism evidence="2">
    <name type="scientific">uncultured Rubrobacteraceae bacterium</name>
    <dbReference type="NCBI Taxonomy" id="349277"/>
    <lineage>
        <taxon>Bacteria</taxon>
        <taxon>Bacillati</taxon>
        <taxon>Actinomycetota</taxon>
        <taxon>Rubrobacteria</taxon>
        <taxon>Rubrobacterales</taxon>
        <taxon>Rubrobacteraceae</taxon>
        <taxon>environmental samples</taxon>
    </lineage>
</organism>
<gene>
    <name evidence="2" type="ORF">AVDCRST_MAG05-1358</name>
</gene>
<sequence length="111" mass="12857">MSPAPRDPTIANAQGRAVRQRATNGGRCTFHQPVRKQRGHEGYDEGSRVPVFEREGRTLTSGLRWLERRGAWETYPPPIETFYADKRWREHAIEPESKVDFMHKTIMHIGT</sequence>
<feature type="region of interest" description="Disordered" evidence="1">
    <location>
        <begin position="1"/>
        <end position="45"/>
    </location>
</feature>
<dbReference type="EMBL" id="CADCVM010000151">
    <property type="protein sequence ID" value="CAA9482240.1"/>
    <property type="molecule type" value="Genomic_DNA"/>
</dbReference>
<evidence type="ECO:0000313" key="2">
    <source>
        <dbReference type="EMBL" id="CAA9482240.1"/>
    </source>
</evidence>
<evidence type="ECO:0000256" key="1">
    <source>
        <dbReference type="SAM" id="MobiDB-lite"/>
    </source>
</evidence>
<protein>
    <submittedName>
        <fullName evidence="2">Uncharacterized protein</fullName>
    </submittedName>
</protein>
<reference evidence="2" key="1">
    <citation type="submission" date="2020-02" db="EMBL/GenBank/DDBJ databases">
        <authorList>
            <person name="Meier V. D."/>
        </authorList>
    </citation>
    <scope>NUCLEOTIDE SEQUENCE</scope>
    <source>
        <strain evidence="2">AVDCRST_MAG05</strain>
    </source>
</reference>
<dbReference type="AlphaFoldDB" id="A0A6J4RUZ2"/>